<dbReference type="AlphaFoldDB" id="A0A1A9HZV5"/>
<keyword evidence="2" id="KW-0378">Hydrolase</keyword>
<dbReference type="GO" id="GO:0016787">
    <property type="term" value="F:hydrolase activity"/>
    <property type="evidence" value="ECO:0007669"/>
    <property type="project" value="UniProtKB-KW"/>
</dbReference>
<evidence type="ECO:0000259" key="3">
    <source>
        <dbReference type="Pfam" id="PF00884"/>
    </source>
</evidence>
<dbReference type="CDD" id="cd16143">
    <property type="entry name" value="ARS_like"/>
    <property type="match status" value="1"/>
</dbReference>
<dbReference type="InterPro" id="IPR052701">
    <property type="entry name" value="GAG_Ulvan_Degrading_Sulfatases"/>
</dbReference>
<comment type="similarity">
    <text evidence="1">Belongs to the sulfatase family.</text>
</comment>
<dbReference type="InterPro" id="IPR024607">
    <property type="entry name" value="Sulfatase_CS"/>
</dbReference>
<dbReference type="Pfam" id="PF00884">
    <property type="entry name" value="Sulfatase"/>
    <property type="match status" value="1"/>
</dbReference>
<evidence type="ECO:0000313" key="4">
    <source>
        <dbReference type="EMBL" id="ANH80001.1"/>
    </source>
</evidence>
<dbReference type="Gene3D" id="3.30.1120.10">
    <property type="match status" value="1"/>
</dbReference>
<evidence type="ECO:0000256" key="2">
    <source>
        <dbReference type="ARBA" id="ARBA00022801"/>
    </source>
</evidence>
<dbReference type="KEGG" id="nia:A8C56_02530"/>
<sequence length="502" mass="54909">MYKVVLFLCTMFFGGNVALYSQQHPNVILIYADDLGFGDVSCNGGTGVTTLNIDQLAKEGIRFTNAHTTSSTCTPSRYGIMTGEYPWRKKGTGILPGDAALIIPTGKLTLPGVFQQAGYTTGLVGKWHLGLGNTVEKNWNQEIKPGPNQVGYHYSFIFPATADRVPTVFLENQKVLNIDSDDPITVDYKTRVGTDPTGKEHPELLKLKSDPEQGHNNTIVNGIGRIGYMTGGKLARWSDEELSFTFLEKAKEFIRQNKKTPFFLTYNLTEPHVPRMPATMFRGKSKLGLRGDALLQLDWAVGEILNELRAQGIEKNTIVIFSSDNGPVLNDGYEDRVVELNGAHKPAGPFRGGKYSLLEGGTRVPFIVSWPGKIRPGVSNALIGQIDLLASFAKYLHQTIPAGNAPDSRNMWAALTGADQKGRDHLVEHSGTLAIVKDGWKYIPANNIPPYFKTTGTESGGSKTDQLYNLQADPAEKENRAATDPGKLKELKALLAAESAEK</sequence>
<dbReference type="Proteomes" id="UP000077667">
    <property type="component" value="Chromosome"/>
</dbReference>
<dbReference type="PROSITE" id="PS00523">
    <property type="entry name" value="SULFATASE_1"/>
    <property type="match status" value="1"/>
</dbReference>
<dbReference type="RefSeq" id="WP_067751611.1">
    <property type="nucleotide sequence ID" value="NZ_CP015772.1"/>
</dbReference>
<dbReference type="PANTHER" id="PTHR43751:SF6">
    <property type="entry name" value="N-ACETYLGALACTOSAMINE-6-O-SULFATASE"/>
    <property type="match status" value="1"/>
</dbReference>
<gene>
    <name evidence="4" type="ORF">A8C56_02530</name>
</gene>
<dbReference type="PROSITE" id="PS00149">
    <property type="entry name" value="SULFATASE_2"/>
    <property type="match status" value="1"/>
</dbReference>
<reference evidence="4 5" key="1">
    <citation type="submission" date="2016-05" db="EMBL/GenBank/DDBJ databases">
        <title>Niabella ginsenosidivorans BS26 whole genome sequencing.</title>
        <authorList>
            <person name="Im W.T."/>
            <person name="Siddiqi M.Z."/>
        </authorList>
    </citation>
    <scope>NUCLEOTIDE SEQUENCE [LARGE SCALE GENOMIC DNA]</scope>
    <source>
        <strain evidence="4 5">BS26</strain>
    </source>
</reference>
<proteinExistence type="inferred from homology"/>
<evidence type="ECO:0000256" key="1">
    <source>
        <dbReference type="ARBA" id="ARBA00008779"/>
    </source>
</evidence>
<accession>A0A1A9HZV5</accession>
<name>A0A1A9HZV5_9BACT</name>
<evidence type="ECO:0000313" key="5">
    <source>
        <dbReference type="Proteomes" id="UP000077667"/>
    </source>
</evidence>
<dbReference type="EMBL" id="CP015772">
    <property type="protein sequence ID" value="ANH80001.1"/>
    <property type="molecule type" value="Genomic_DNA"/>
</dbReference>
<dbReference type="InterPro" id="IPR000917">
    <property type="entry name" value="Sulfatase_N"/>
</dbReference>
<dbReference type="InterPro" id="IPR017850">
    <property type="entry name" value="Alkaline_phosphatase_core_sf"/>
</dbReference>
<dbReference type="STRING" id="1176587.A8C56_02530"/>
<protein>
    <submittedName>
        <fullName evidence="4">Arylsulfatase</fullName>
    </submittedName>
</protein>
<feature type="domain" description="Sulfatase N-terminal" evidence="3">
    <location>
        <begin position="25"/>
        <end position="396"/>
    </location>
</feature>
<keyword evidence="5" id="KW-1185">Reference proteome</keyword>
<dbReference type="SUPFAM" id="SSF53649">
    <property type="entry name" value="Alkaline phosphatase-like"/>
    <property type="match status" value="1"/>
</dbReference>
<dbReference type="Gene3D" id="3.40.720.10">
    <property type="entry name" value="Alkaline Phosphatase, subunit A"/>
    <property type="match status" value="1"/>
</dbReference>
<organism evidence="4 5">
    <name type="scientific">Niabella ginsenosidivorans</name>
    <dbReference type="NCBI Taxonomy" id="1176587"/>
    <lineage>
        <taxon>Bacteria</taxon>
        <taxon>Pseudomonadati</taxon>
        <taxon>Bacteroidota</taxon>
        <taxon>Chitinophagia</taxon>
        <taxon>Chitinophagales</taxon>
        <taxon>Chitinophagaceae</taxon>
        <taxon>Niabella</taxon>
    </lineage>
</organism>
<dbReference type="PANTHER" id="PTHR43751">
    <property type="entry name" value="SULFATASE"/>
    <property type="match status" value="1"/>
</dbReference>